<reference evidence="5" key="1">
    <citation type="journal article" date="2019" name="Int. J. Syst. Evol. Microbiol.">
        <title>The Global Catalogue of Microorganisms (GCM) 10K type strain sequencing project: providing services to taxonomists for standard genome sequencing and annotation.</title>
        <authorList>
            <consortium name="The Broad Institute Genomics Platform"/>
            <consortium name="The Broad Institute Genome Sequencing Center for Infectious Disease"/>
            <person name="Wu L."/>
            <person name="Ma J."/>
        </authorList>
    </citation>
    <scope>NUCLEOTIDE SEQUENCE [LARGE SCALE GENOMIC DNA]</scope>
    <source>
        <strain evidence="5">JCM 11650</strain>
    </source>
</reference>
<gene>
    <name evidence="4" type="ORF">ACFO3A_08550</name>
</gene>
<dbReference type="Proteomes" id="UP001595967">
    <property type="component" value="Unassembled WGS sequence"/>
</dbReference>
<dbReference type="InterPro" id="IPR020904">
    <property type="entry name" value="Sc_DH/Rdtase_CS"/>
</dbReference>
<dbReference type="SUPFAM" id="SSF51735">
    <property type="entry name" value="NAD(P)-binding Rossmann-fold domains"/>
    <property type="match status" value="1"/>
</dbReference>
<dbReference type="GO" id="GO:0016491">
    <property type="term" value="F:oxidoreductase activity"/>
    <property type="evidence" value="ECO:0007669"/>
    <property type="project" value="UniProtKB-KW"/>
</dbReference>
<dbReference type="PROSITE" id="PS00061">
    <property type="entry name" value="ADH_SHORT"/>
    <property type="match status" value="1"/>
</dbReference>
<evidence type="ECO:0000259" key="3">
    <source>
        <dbReference type="SMART" id="SM00822"/>
    </source>
</evidence>
<dbReference type="RefSeq" id="WP_377725634.1">
    <property type="nucleotide sequence ID" value="NZ_JBHSEW010000006.1"/>
</dbReference>
<dbReference type="EMBL" id="JBHSEW010000006">
    <property type="protein sequence ID" value="MFC4622264.1"/>
    <property type="molecule type" value="Genomic_DNA"/>
</dbReference>
<dbReference type="InterPro" id="IPR057326">
    <property type="entry name" value="KR_dom"/>
</dbReference>
<dbReference type="PRINTS" id="PR00080">
    <property type="entry name" value="SDRFAMILY"/>
</dbReference>
<accession>A0ABV9GYQ6</accession>
<proteinExistence type="inferred from homology"/>
<dbReference type="Gene3D" id="3.40.50.720">
    <property type="entry name" value="NAD(P)-binding Rossmann-like Domain"/>
    <property type="match status" value="1"/>
</dbReference>
<dbReference type="InterPro" id="IPR002347">
    <property type="entry name" value="SDR_fam"/>
</dbReference>
<name>A0ABV9GYQ6_9BURK</name>
<evidence type="ECO:0000256" key="1">
    <source>
        <dbReference type="ARBA" id="ARBA00006484"/>
    </source>
</evidence>
<keyword evidence="5" id="KW-1185">Reference proteome</keyword>
<dbReference type="InterPro" id="IPR051122">
    <property type="entry name" value="SDR_DHRS6-like"/>
</dbReference>
<organism evidence="4 5">
    <name type="scientific">Comamonas nitrativorans</name>
    <dbReference type="NCBI Taxonomy" id="108437"/>
    <lineage>
        <taxon>Bacteria</taxon>
        <taxon>Pseudomonadati</taxon>
        <taxon>Pseudomonadota</taxon>
        <taxon>Betaproteobacteria</taxon>
        <taxon>Burkholderiales</taxon>
        <taxon>Comamonadaceae</taxon>
        <taxon>Comamonas</taxon>
    </lineage>
</organism>
<comment type="caution">
    <text evidence="4">The sequence shown here is derived from an EMBL/GenBank/DDBJ whole genome shotgun (WGS) entry which is preliminary data.</text>
</comment>
<evidence type="ECO:0000313" key="5">
    <source>
        <dbReference type="Proteomes" id="UP001595967"/>
    </source>
</evidence>
<dbReference type="Pfam" id="PF13561">
    <property type="entry name" value="adh_short_C2"/>
    <property type="match status" value="1"/>
</dbReference>
<dbReference type="EC" id="1.1.1.-" evidence="4"/>
<keyword evidence="2 4" id="KW-0560">Oxidoreductase</keyword>
<dbReference type="InterPro" id="IPR036291">
    <property type="entry name" value="NAD(P)-bd_dom_sf"/>
</dbReference>
<dbReference type="PANTHER" id="PTHR43477">
    <property type="entry name" value="DIHYDROANTICAPSIN 7-DEHYDROGENASE"/>
    <property type="match status" value="1"/>
</dbReference>
<dbReference type="PRINTS" id="PR00081">
    <property type="entry name" value="GDHRDH"/>
</dbReference>
<comment type="similarity">
    <text evidence="1">Belongs to the short-chain dehydrogenases/reductases (SDR) family.</text>
</comment>
<protein>
    <submittedName>
        <fullName evidence="4">SDR family NAD(P)-dependent oxidoreductase</fullName>
        <ecNumber evidence="4">1.1.1.-</ecNumber>
    </submittedName>
</protein>
<dbReference type="PANTHER" id="PTHR43477:SF1">
    <property type="entry name" value="DIHYDROANTICAPSIN 7-DEHYDROGENASE"/>
    <property type="match status" value="1"/>
</dbReference>
<evidence type="ECO:0000313" key="4">
    <source>
        <dbReference type="EMBL" id="MFC4622264.1"/>
    </source>
</evidence>
<dbReference type="CDD" id="cd05233">
    <property type="entry name" value="SDR_c"/>
    <property type="match status" value="1"/>
</dbReference>
<dbReference type="SMART" id="SM00822">
    <property type="entry name" value="PKS_KR"/>
    <property type="match status" value="1"/>
</dbReference>
<evidence type="ECO:0000256" key="2">
    <source>
        <dbReference type="ARBA" id="ARBA00023002"/>
    </source>
</evidence>
<feature type="domain" description="Ketoreductase" evidence="3">
    <location>
        <begin position="9"/>
        <end position="182"/>
    </location>
</feature>
<sequence length="245" mass="25065">MSAFSLHGKTILVTGASSGIGRQIALSCAQAGAQVIASGRDAQRLDATLEAMPNTGHRTLPLDLCDDAAVKSTVAVLGKVDGVVHGAGISLLAPLRLATRLHIESQLAANLVGPMLLTQQLLLRNSVQPGGAIVFISSISAHIGVHGVSSYSASKGAIEAMARSLSMEIAKKGIRVNCLAPGLVQTPMFEAALSTTGGLDETIKNYPLGLGLPEDVANAAIFFLSPASRWITGATLVLDGGHTVG</sequence>